<proteinExistence type="predicted"/>
<gene>
    <name evidence="1" type="ORF">K437DRAFT_126152</name>
</gene>
<organism evidence="1 2">
    <name type="scientific">Tilletiaria anomala (strain ATCC 24038 / CBS 436.72 / UBC 951)</name>
    <dbReference type="NCBI Taxonomy" id="1037660"/>
    <lineage>
        <taxon>Eukaryota</taxon>
        <taxon>Fungi</taxon>
        <taxon>Dikarya</taxon>
        <taxon>Basidiomycota</taxon>
        <taxon>Ustilaginomycotina</taxon>
        <taxon>Exobasidiomycetes</taxon>
        <taxon>Georgefischeriales</taxon>
        <taxon>Tilletiariaceae</taxon>
        <taxon>Tilletiaria</taxon>
    </lineage>
</organism>
<protein>
    <submittedName>
        <fullName evidence="1">Uncharacterized protein</fullName>
    </submittedName>
</protein>
<keyword evidence="2" id="KW-1185">Reference proteome</keyword>
<dbReference type="AlphaFoldDB" id="A0A066W2R7"/>
<reference evidence="1 2" key="1">
    <citation type="submission" date="2014-05" db="EMBL/GenBank/DDBJ databases">
        <title>Draft genome sequence of a rare smut relative, Tilletiaria anomala UBC 951.</title>
        <authorList>
            <consortium name="DOE Joint Genome Institute"/>
            <person name="Toome M."/>
            <person name="Kuo A."/>
            <person name="Henrissat B."/>
            <person name="Lipzen A."/>
            <person name="Tritt A."/>
            <person name="Yoshinaga Y."/>
            <person name="Zane M."/>
            <person name="Barry K."/>
            <person name="Grigoriev I.V."/>
            <person name="Spatafora J.W."/>
            <person name="Aimea M.C."/>
        </authorList>
    </citation>
    <scope>NUCLEOTIDE SEQUENCE [LARGE SCALE GENOMIC DNA]</scope>
    <source>
        <strain evidence="1 2">UBC 951</strain>
    </source>
</reference>
<evidence type="ECO:0000313" key="1">
    <source>
        <dbReference type="EMBL" id="KDN45095.1"/>
    </source>
</evidence>
<accession>A0A066W2R7</accession>
<dbReference type="RefSeq" id="XP_013243057.1">
    <property type="nucleotide sequence ID" value="XM_013387603.1"/>
</dbReference>
<evidence type="ECO:0000313" key="2">
    <source>
        <dbReference type="Proteomes" id="UP000027361"/>
    </source>
</evidence>
<dbReference type="Proteomes" id="UP000027361">
    <property type="component" value="Unassembled WGS sequence"/>
</dbReference>
<dbReference type="InParanoid" id="A0A066W2R7"/>
<dbReference type="EMBL" id="JMSN01000045">
    <property type="protein sequence ID" value="KDN45095.1"/>
    <property type="molecule type" value="Genomic_DNA"/>
</dbReference>
<name>A0A066W2R7_TILAU</name>
<comment type="caution">
    <text evidence="1">The sequence shown here is derived from an EMBL/GenBank/DDBJ whole genome shotgun (WGS) entry which is preliminary data.</text>
</comment>
<dbReference type="GeneID" id="25261427"/>
<dbReference type="HOGENOM" id="CLU_1769381_0_0_1"/>
<sequence length="147" mass="16219">MGLVRFMAALSSASSRFHVPYLLIGRSKRGVTAAAQQYVHKTYVQINNLGSTKRRGKGPNFARILEHHRKAFHLPASFFGAARAISVGNLGSVPNGSKEGCDHVRHVQLAAEFRKTSGICNDHQRLLVVTVAKNRTSQTCRRATHTR</sequence>